<dbReference type="GO" id="GO:0016579">
    <property type="term" value="P:protein deubiquitination"/>
    <property type="evidence" value="ECO:0007669"/>
    <property type="project" value="InterPro"/>
</dbReference>
<dbReference type="InterPro" id="IPR001394">
    <property type="entry name" value="Peptidase_C19_UCH"/>
</dbReference>
<dbReference type="Pfam" id="PF00443">
    <property type="entry name" value="UCH"/>
    <property type="match status" value="1"/>
</dbReference>
<dbReference type="InterPro" id="IPR050185">
    <property type="entry name" value="Ub_carboxyl-term_hydrolase"/>
</dbReference>
<accession>A0A6C0BYU4</accession>
<sequence>MYTNKPQYSSYHIKGLSGLANLGNTCFMNSCMQVLSNTPELNQIITNCNNDIETNAAQERTNQICDHKTLLKEWKDLKNLMWSDNAVIGPKRFQRTVQMVADKHDKDLFTGFAQNDLPEFLLFIVDAFHMALHNQVNVKIKGTVKNDMDKVAVKCFGVIKTMYEKEYSVMLDHFYGISLTYITNMSGEEMSVNPEPYMMLNLPIPQKKNVTFNECLDLYCQDEKLDGDNMWFNEKTGQKEVVVRKTKFWSFPSVMIVDLKRFNNNNRKRQDLIKIPVEETIDLSGYIYGYNAKSYVYQLYAVCNHEGGSLGGHYTATIKKEDGKWYNYNDTNITEISEKKVISTKAYCLFFKKIS</sequence>
<dbReference type="EMBL" id="MN739271">
    <property type="protein sequence ID" value="QHS96548.1"/>
    <property type="molecule type" value="Genomic_DNA"/>
</dbReference>
<organism evidence="2">
    <name type="scientific">viral metagenome</name>
    <dbReference type="NCBI Taxonomy" id="1070528"/>
    <lineage>
        <taxon>unclassified sequences</taxon>
        <taxon>metagenomes</taxon>
        <taxon>organismal metagenomes</taxon>
    </lineage>
</organism>
<dbReference type="AlphaFoldDB" id="A0A6C0BYU4"/>
<protein>
    <recommendedName>
        <fullName evidence="1">USP domain-containing protein</fullName>
    </recommendedName>
</protein>
<dbReference type="GO" id="GO:0004843">
    <property type="term" value="F:cysteine-type deubiquitinase activity"/>
    <property type="evidence" value="ECO:0007669"/>
    <property type="project" value="InterPro"/>
</dbReference>
<dbReference type="PROSITE" id="PS50235">
    <property type="entry name" value="USP_3"/>
    <property type="match status" value="1"/>
</dbReference>
<feature type="domain" description="USP" evidence="1">
    <location>
        <begin position="17"/>
        <end position="354"/>
    </location>
</feature>
<reference evidence="2" key="1">
    <citation type="journal article" date="2020" name="Nature">
        <title>Giant virus diversity and host interactions through global metagenomics.</title>
        <authorList>
            <person name="Schulz F."/>
            <person name="Roux S."/>
            <person name="Paez-Espino D."/>
            <person name="Jungbluth S."/>
            <person name="Walsh D.A."/>
            <person name="Denef V.J."/>
            <person name="McMahon K.D."/>
            <person name="Konstantinidis K.T."/>
            <person name="Eloe-Fadrosh E.A."/>
            <person name="Kyrpides N.C."/>
            <person name="Woyke T."/>
        </authorList>
    </citation>
    <scope>NUCLEOTIDE SEQUENCE</scope>
    <source>
        <strain evidence="2">GVMAG-M-3300020166-18</strain>
    </source>
</reference>
<dbReference type="InterPro" id="IPR028889">
    <property type="entry name" value="USP"/>
</dbReference>
<dbReference type="InterPro" id="IPR038765">
    <property type="entry name" value="Papain-like_cys_pep_sf"/>
</dbReference>
<dbReference type="InterPro" id="IPR018200">
    <property type="entry name" value="USP_CS"/>
</dbReference>
<dbReference type="PANTHER" id="PTHR21646">
    <property type="entry name" value="UBIQUITIN CARBOXYL-TERMINAL HYDROLASE"/>
    <property type="match status" value="1"/>
</dbReference>
<dbReference type="SUPFAM" id="SSF54001">
    <property type="entry name" value="Cysteine proteinases"/>
    <property type="match status" value="1"/>
</dbReference>
<evidence type="ECO:0000313" key="2">
    <source>
        <dbReference type="EMBL" id="QHS96548.1"/>
    </source>
</evidence>
<evidence type="ECO:0000259" key="1">
    <source>
        <dbReference type="PROSITE" id="PS50235"/>
    </source>
</evidence>
<name>A0A6C0BYU4_9ZZZZ</name>
<proteinExistence type="predicted"/>
<dbReference type="PROSITE" id="PS00972">
    <property type="entry name" value="USP_1"/>
    <property type="match status" value="1"/>
</dbReference>
<dbReference type="Gene3D" id="3.90.70.10">
    <property type="entry name" value="Cysteine proteinases"/>
    <property type="match status" value="1"/>
</dbReference>
<dbReference type="PROSITE" id="PS00973">
    <property type="entry name" value="USP_2"/>
    <property type="match status" value="1"/>
</dbReference>